<organism evidence="1 2">
    <name type="scientific">Brassica cretica</name>
    <name type="common">Mustard</name>
    <dbReference type="NCBI Taxonomy" id="69181"/>
    <lineage>
        <taxon>Eukaryota</taxon>
        <taxon>Viridiplantae</taxon>
        <taxon>Streptophyta</taxon>
        <taxon>Embryophyta</taxon>
        <taxon>Tracheophyta</taxon>
        <taxon>Spermatophyta</taxon>
        <taxon>Magnoliopsida</taxon>
        <taxon>eudicotyledons</taxon>
        <taxon>Gunneridae</taxon>
        <taxon>Pentapetalae</taxon>
        <taxon>rosids</taxon>
        <taxon>malvids</taxon>
        <taxon>Brassicales</taxon>
        <taxon>Brassicaceae</taxon>
        <taxon>Brassiceae</taxon>
        <taxon>Brassica</taxon>
    </lineage>
</organism>
<sequence length="53" mass="5806">MVVVLFCGSSVQIWVMVLSVLLEEGFPLACPLQLSLLVFCLEDLCFFGGVLRA</sequence>
<dbReference type="Proteomes" id="UP000712600">
    <property type="component" value="Unassembled WGS sequence"/>
</dbReference>
<dbReference type="AlphaFoldDB" id="A0A8S9PKJ1"/>
<protein>
    <submittedName>
        <fullName evidence="1">Uncharacterized protein</fullName>
    </submittedName>
</protein>
<name>A0A8S9PKJ1_BRACR</name>
<evidence type="ECO:0000313" key="2">
    <source>
        <dbReference type="Proteomes" id="UP000712600"/>
    </source>
</evidence>
<gene>
    <name evidence="1" type="ORF">F2Q69_00047761</name>
</gene>
<reference evidence="1" key="1">
    <citation type="submission" date="2019-12" db="EMBL/GenBank/DDBJ databases">
        <title>Genome sequencing and annotation of Brassica cretica.</title>
        <authorList>
            <person name="Studholme D.J."/>
            <person name="Sarris P."/>
        </authorList>
    </citation>
    <scope>NUCLEOTIDE SEQUENCE</scope>
    <source>
        <strain evidence="1">PFS-109/04</strain>
        <tissue evidence="1">Leaf</tissue>
    </source>
</reference>
<evidence type="ECO:0000313" key="1">
    <source>
        <dbReference type="EMBL" id="KAF3522565.1"/>
    </source>
</evidence>
<comment type="caution">
    <text evidence="1">The sequence shown here is derived from an EMBL/GenBank/DDBJ whole genome shotgun (WGS) entry which is preliminary data.</text>
</comment>
<accession>A0A8S9PKJ1</accession>
<proteinExistence type="predicted"/>
<dbReference type="EMBL" id="QGKX02001347">
    <property type="protein sequence ID" value="KAF3522565.1"/>
    <property type="molecule type" value="Genomic_DNA"/>
</dbReference>